<reference evidence="1" key="2">
    <citation type="submission" date="2023-04" db="EMBL/GenBank/DDBJ databases">
        <authorList>
            <person name="Bruccoleri R.E."/>
            <person name="Oakeley E.J."/>
            <person name="Faust A.-M."/>
            <person name="Dessus-Babus S."/>
            <person name="Altorfer M."/>
            <person name="Burckhardt D."/>
            <person name="Oertli M."/>
            <person name="Naumann U."/>
            <person name="Petersen F."/>
            <person name="Wong J."/>
        </authorList>
    </citation>
    <scope>NUCLEOTIDE SEQUENCE</scope>
    <source>
        <strain evidence="1">GSM-AAB239-AS_SAM_17_03QT</strain>
        <tissue evidence="1">Leaf</tissue>
    </source>
</reference>
<accession>A0AAX6I147</accession>
<dbReference type="AlphaFoldDB" id="A0AAX6I147"/>
<sequence>MKLTLITPLFGFGTVMGRQQFEVFPPRLRWRHKLQKVAIVTSLWREMTLCMKRVRFLRAIIIKLYILCPNLLPSQISGSLAEEMRGHDKIPFLPCLRMEVNELYLT</sequence>
<organism evidence="1 2">
    <name type="scientific">Iris pallida</name>
    <name type="common">Sweet iris</name>
    <dbReference type="NCBI Taxonomy" id="29817"/>
    <lineage>
        <taxon>Eukaryota</taxon>
        <taxon>Viridiplantae</taxon>
        <taxon>Streptophyta</taxon>
        <taxon>Embryophyta</taxon>
        <taxon>Tracheophyta</taxon>
        <taxon>Spermatophyta</taxon>
        <taxon>Magnoliopsida</taxon>
        <taxon>Liliopsida</taxon>
        <taxon>Asparagales</taxon>
        <taxon>Iridaceae</taxon>
        <taxon>Iridoideae</taxon>
        <taxon>Irideae</taxon>
        <taxon>Iris</taxon>
    </lineage>
</organism>
<dbReference type="EMBL" id="JANAVB010005598">
    <property type="protein sequence ID" value="KAJ6846474.1"/>
    <property type="molecule type" value="Genomic_DNA"/>
</dbReference>
<gene>
    <name evidence="1" type="ORF">M6B38_281025</name>
</gene>
<dbReference type="Proteomes" id="UP001140949">
    <property type="component" value="Unassembled WGS sequence"/>
</dbReference>
<protein>
    <submittedName>
        <fullName evidence="1">Uncharacterized protein</fullName>
    </submittedName>
</protein>
<evidence type="ECO:0000313" key="2">
    <source>
        <dbReference type="Proteomes" id="UP001140949"/>
    </source>
</evidence>
<evidence type="ECO:0000313" key="1">
    <source>
        <dbReference type="EMBL" id="KAJ6846474.1"/>
    </source>
</evidence>
<reference evidence="1" key="1">
    <citation type="journal article" date="2023" name="GigaByte">
        <title>Genome assembly of the bearded iris, Iris pallida Lam.</title>
        <authorList>
            <person name="Bruccoleri R.E."/>
            <person name="Oakeley E.J."/>
            <person name="Faust A.M.E."/>
            <person name="Altorfer M."/>
            <person name="Dessus-Babus S."/>
            <person name="Burckhardt D."/>
            <person name="Oertli M."/>
            <person name="Naumann U."/>
            <person name="Petersen F."/>
            <person name="Wong J."/>
        </authorList>
    </citation>
    <scope>NUCLEOTIDE SEQUENCE</scope>
    <source>
        <strain evidence="1">GSM-AAB239-AS_SAM_17_03QT</strain>
    </source>
</reference>
<proteinExistence type="predicted"/>
<comment type="caution">
    <text evidence="1">The sequence shown here is derived from an EMBL/GenBank/DDBJ whole genome shotgun (WGS) entry which is preliminary data.</text>
</comment>
<name>A0AAX6I147_IRIPA</name>
<keyword evidence="2" id="KW-1185">Reference proteome</keyword>